<name>A0A5D0XPV2_9MICC</name>
<dbReference type="EMBL" id="VSLD01000004">
    <property type="protein sequence ID" value="TYC98572.1"/>
    <property type="molecule type" value="Genomic_DNA"/>
</dbReference>
<reference evidence="2 3" key="1">
    <citation type="submission" date="2019-08" db="EMBL/GenBank/DDBJ databases">
        <title>Genone of Arthrobacter echini P9.</title>
        <authorList>
            <person name="Bowman J.P."/>
        </authorList>
    </citation>
    <scope>NUCLEOTIDE SEQUENCE [LARGE SCALE GENOMIC DNA]</scope>
    <source>
        <strain evidence="2 3">P9</strain>
    </source>
</reference>
<evidence type="ECO:0000256" key="1">
    <source>
        <dbReference type="SAM" id="MobiDB-lite"/>
    </source>
</evidence>
<accession>A0A5D0XPV2</accession>
<evidence type="ECO:0000313" key="2">
    <source>
        <dbReference type="EMBL" id="TYC98572.1"/>
    </source>
</evidence>
<dbReference type="Proteomes" id="UP000323410">
    <property type="component" value="Unassembled WGS sequence"/>
</dbReference>
<keyword evidence="3" id="KW-1185">Reference proteome</keyword>
<dbReference type="AlphaFoldDB" id="A0A5D0XPV2"/>
<evidence type="ECO:0000313" key="3">
    <source>
        <dbReference type="Proteomes" id="UP000323410"/>
    </source>
</evidence>
<proteinExistence type="predicted"/>
<dbReference type="OrthoDB" id="3268477at2"/>
<protein>
    <submittedName>
        <fullName evidence="2">SPOR domain-containing protein</fullName>
    </submittedName>
</protein>
<feature type="region of interest" description="Disordered" evidence="1">
    <location>
        <begin position="34"/>
        <end position="63"/>
    </location>
</feature>
<sequence length="63" mass="7358">MTEYWFNVRTREVEEDRQSDWKQLIGPYATRGEAENALQKVKDRNEAWESDDDWGKAPGPVTG</sequence>
<gene>
    <name evidence="2" type="ORF">FQ377_09625</name>
</gene>
<comment type="caution">
    <text evidence="2">The sequence shown here is derived from an EMBL/GenBank/DDBJ whole genome shotgun (WGS) entry which is preliminary data.</text>
</comment>
<dbReference type="RefSeq" id="WP_148601048.1">
    <property type="nucleotide sequence ID" value="NZ_VSLD01000004.1"/>
</dbReference>
<organism evidence="2 3">
    <name type="scientific">Arthrobacter echini</name>
    <dbReference type="NCBI Taxonomy" id="1529066"/>
    <lineage>
        <taxon>Bacteria</taxon>
        <taxon>Bacillati</taxon>
        <taxon>Actinomycetota</taxon>
        <taxon>Actinomycetes</taxon>
        <taxon>Micrococcales</taxon>
        <taxon>Micrococcaceae</taxon>
        <taxon>Arthrobacter</taxon>
    </lineage>
</organism>